<comment type="similarity">
    <text evidence="1">In the C-terminal section; belongs to the class-I pyridoxal-phosphate-dependent aminotransferase family.</text>
</comment>
<dbReference type="SMART" id="SM00345">
    <property type="entry name" value="HTH_GNTR"/>
    <property type="match status" value="1"/>
</dbReference>
<dbReference type="InterPro" id="IPR051446">
    <property type="entry name" value="HTH_trans_reg/aminotransferase"/>
</dbReference>
<evidence type="ECO:0000313" key="8">
    <source>
        <dbReference type="Proteomes" id="UP001222800"/>
    </source>
</evidence>
<dbReference type="InterPro" id="IPR015421">
    <property type="entry name" value="PyrdxlP-dep_Trfase_major"/>
</dbReference>
<evidence type="ECO:0000256" key="3">
    <source>
        <dbReference type="ARBA" id="ARBA00023015"/>
    </source>
</evidence>
<dbReference type="RefSeq" id="WP_277733458.1">
    <property type="nucleotide sequence ID" value="NZ_CP120733.1"/>
</dbReference>
<name>A0ABY8EEN8_9FIRM</name>
<keyword evidence="8" id="KW-1185">Reference proteome</keyword>
<proteinExistence type="inferred from homology"/>
<dbReference type="SUPFAM" id="SSF53383">
    <property type="entry name" value="PLP-dependent transferases"/>
    <property type="match status" value="1"/>
</dbReference>
<evidence type="ECO:0000256" key="2">
    <source>
        <dbReference type="ARBA" id="ARBA00022898"/>
    </source>
</evidence>
<dbReference type="Gene3D" id="3.90.1150.10">
    <property type="entry name" value="Aspartate Aminotransferase, domain 1"/>
    <property type="match status" value="1"/>
</dbReference>
<dbReference type="Gene3D" id="3.40.640.10">
    <property type="entry name" value="Type I PLP-dependent aspartate aminotransferase-like (Major domain)"/>
    <property type="match status" value="1"/>
</dbReference>
<evidence type="ECO:0000259" key="6">
    <source>
        <dbReference type="PROSITE" id="PS50949"/>
    </source>
</evidence>
<evidence type="ECO:0000256" key="5">
    <source>
        <dbReference type="ARBA" id="ARBA00023163"/>
    </source>
</evidence>
<dbReference type="InterPro" id="IPR015424">
    <property type="entry name" value="PyrdxlP-dep_Trfase"/>
</dbReference>
<dbReference type="InterPro" id="IPR015422">
    <property type="entry name" value="PyrdxlP-dep_Trfase_small"/>
</dbReference>
<dbReference type="InterPro" id="IPR000524">
    <property type="entry name" value="Tscrpt_reg_HTH_GntR"/>
</dbReference>
<organism evidence="7 8">
    <name type="scientific">Tepidibacter hydrothermalis</name>
    <dbReference type="NCBI Taxonomy" id="3036126"/>
    <lineage>
        <taxon>Bacteria</taxon>
        <taxon>Bacillati</taxon>
        <taxon>Bacillota</taxon>
        <taxon>Clostridia</taxon>
        <taxon>Peptostreptococcales</taxon>
        <taxon>Peptostreptococcaceae</taxon>
        <taxon>Tepidibacter</taxon>
    </lineage>
</organism>
<keyword evidence="7" id="KW-0808">Transferase</keyword>
<dbReference type="PANTHER" id="PTHR46577">
    <property type="entry name" value="HTH-TYPE TRANSCRIPTIONAL REGULATORY PROTEIN GABR"/>
    <property type="match status" value="1"/>
</dbReference>
<reference evidence="7 8" key="1">
    <citation type="submission" date="2023-03" db="EMBL/GenBank/DDBJ databases">
        <title>Complete genome sequence of Tepidibacter sp. SWIR-1, isolated from a deep-sea hydrothermal vent.</title>
        <authorList>
            <person name="Li X."/>
        </authorList>
    </citation>
    <scope>NUCLEOTIDE SEQUENCE [LARGE SCALE GENOMIC DNA]</scope>
    <source>
        <strain evidence="7 8">SWIR-1</strain>
    </source>
</reference>
<dbReference type="CDD" id="cd07377">
    <property type="entry name" value="WHTH_GntR"/>
    <property type="match status" value="1"/>
</dbReference>
<dbReference type="Gene3D" id="1.10.10.10">
    <property type="entry name" value="Winged helix-like DNA-binding domain superfamily/Winged helix DNA-binding domain"/>
    <property type="match status" value="1"/>
</dbReference>
<sequence length="474" mass="54727">MTKYEFDIVTNNIPKYVQVYRNIKEMIENEKVKKNEKLPPIRKISNLLGVNTSTIVKAYELLENEGYIYKIVGSGSYVTEIKKYSQVSSATDDKIIGFDVGNPSTDIFPIDNFKKAINMALQNEGPSLFEYDEGLGYLDLRNSICDYLKDLKIYTNPSTIQIISGAQQGIDIICKTLINYGDVIFCEEPTYSGALEIFKNKGAKVMQVPLLSDGIDIGILKLKLEKIRPKLLYVMPNYQNPTGISYSKQKKKKLIELANEYDFYILEDDFLSDFRFYSEDNNTLKSYDDSNRVIYIKSFSKILMPGLRIGFMDIPIGILNKVIWAKYSSDIVTSSLVQKSLYYYMKYYDFKNHLKNVEQTYKIRFDSMIDLIETKLSSRIEFNKPTGGINFFMSLPKGYSSIDFRNYLVPYGVSIMPGNYFFDNPIEDSFFRINIASTNCEQIEKGIGIIDKNLDDFLLKYKNNVDFKNNKIFF</sequence>
<evidence type="ECO:0000313" key="7">
    <source>
        <dbReference type="EMBL" id="WFD11411.1"/>
    </source>
</evidence>
<protein>
    <submittedName>
        <fullName evidence="7">PLP-dependent aminotransferase family protein</fullName>
    </submittedName>
</protein>
<dbReference type="PANTHER" id="PTHR46577:SF1">
    <property type="entry name" value="HTH-TYPE TRANSCRIPTIONAL REGULATORY PROTEIN GABR"/>
    <property type="match status" value="1"/>
</dbReference>
<dbReference type="InterPro" id="IPR004839">
    <property type="entry name" value="Aminotransferase_I/II_large"/>
</dbReference>
<dbReference type="InterPro" id="IPR036388">
    <property type="entry name" value="WH-like_DNA-bd_sf"/>
</dbReference>
<accession>A0ABY8EEN8</accession>
<keyword evidence="5" id="KW-0804">Transcription</keyword>
<dbReference type="InterPro" id="IPR036390">
    <property type="entry name" value="WH_DNA-bd_sf"/>
</dbReference>
<feature type="domain" description="HTH gntR-type" evidence="6">
    <location>
        <begin position="13"/>
        <end position="81"/>
    </location>
</feature>
<dbReference type="Proteomes" id="UP001222800">
    <property type="component" value="Chromosome"/>
</dbReference>
<keyword evidence="7" id="KW-0032">Aminotransferase</keyword>
<dbReference type="GO" id="GO:0008483">
    <property type="term" value="F:transaminase activity"/>
    <property type="evidence" value="ECO:0007669"/>
    <property type="project" value="UniProtKB-KW"/>
</dbReference>
<dbReference type="Pfam" id="PF00392">
    <property type="entry name" value="GntR"/>
    <property type="match status" value="1"/>
</dbReference>
<evidence type="ECO:0000256" key="4">
    <source>
        <dbReference type="ARBA" id="ARBA00023125"/>
    </source>
</evidence>
<keyword evidence="3" id="KW-0805">Transcription regulation</keyword>
<keyword evidence="4" id="KW-0238">DNA-binding</keyword>
<gene>
    <name evidence="7" type="ORF">P4S50_04860</name>
</gene>
<dbReference type="Pfam" id="PF00155">
    <property type="entry name" value="Aminotran_1_2"/>
    <property type="match status" value="1"/>
</dbReference>
<dbReference type="PROSITE" id="PS50949">
    <property type="entry name" value="HTH_GNTR"/>
    <property type="match status" value="1"/>
</dbReference>
<dbReference type="CDD" id="cd00609">
    <property type="entry name" value="AAT_like"/>
    <property type="match status" value="1"/>
</dbReference>
<keyword evidence="2" id="KW-0663">Pyridoxal phosphate</keyword>
<dbReference type="EMBL" id="CP120733">
    <property type="protein sequence ID" value="WFD11411.1"/>
    <property type="molecule type" value="Genomic_DNA"/>
</dbReference>
<dbReference type="SUPFAM" id="SSF46785">
    <property type="entry name" value="Winged helix' DNA-binding domain"/>
    <property type="match status" value="1"/>
</dbReference>
<evidence type="ECO:0000256" key="1">
    <source>
        <dbReference type="ARBA" id="ARBA00005384"/>
    </source>
</evidence>